<comment type="cofactor">
    <cofactor evidence="1">
        <name>[4Fe-4S] cluster</name>
        <dbReference type="ChEBI" id="CHEBI:49883"/>
    </cofactor>
</comment>
<evidence type="ECO:0000256" key="4">
    <source>
        <dbReference type="ARBA" id="ARBA00022723"/>
    </source>
</evidence>
<dbReference type="SFLD" id="SFLDS00029">
    <property type="entry name" value="Radical_SAM"/>
    <property type="match status" value="1"/>
</dbReference>
<evidence type="ECO:0000259" key="7">
    <source>
        <dbReference type="PROSITE" id="PS51918"/>
    </source>
</evidence>
<dbReference type="GO" id="GO:0046872">
    <property type="term" value="F:metal ion binding"/>
    <property type="evidence" value="ECO:0007669"/>
    <property type="project" value="UniProtKB-KW"/>
</dbReference>
<protein>
    <submittedName>
        <fullName evidence="8">Anaerobic ribonucleoside-triphosphate reductase activating protein</fullName>
    </submittedName>
</protein>
<keyword evidence="5" id="KW-0408">Iron</keyword>
<dbReference type="CDD" id="cd01335">
    <property type="entry name" value="Radical_SAM"/>
    <property type="match status" value="1"/>
</dbReference>
<dbReference type="GO" id="GO:0051539">
    <property type="term" value="F:4 iron, 4 sulfur cluster binding"/>
    <property type="evidence" value="ECO:0007669"/>
    <property type="project" value="UniProtKB-KW"/>
</dbReference>
<dbReference type="NCBIfam" id="TIGR02495">
    <property type="entry name" value="NrdG2"/>
    <property type="match status" value="1"/>
</dbReference>
<dbReference type="PANTHER" id="PTHR30352">
    <property type="entry name" value="PYRUVATE FORMATE-LYASE-ACTIVATING ENZYME"/>
    <property type="match status" value="1"/>
</dbReference>
<feature type="domain" description="Radical SAM core" evidence="7">
    <location>
        <begin position="13"/>
        <end position="227"/>
    </location>
</feature>
<dbReference type="PROSITE" id="PS51918">
    <property type="entry name" value="RADICAL_SAM"/>
    <property type="match status" value="1"/>
</dbReference>
<keyword evidence="4" id="KW-0479">Metal-binding</keyword>
<name>A0A9D1NXV5_9FIRM</name>
<dbReference type="Pfam" id="PF04055">
    <property type="entry name" value="Radical_SAM"/>
    <property type="match status" value="1"/>
</dbReference>
<evidence type="ECO:0000256" key="5">
    <source>
        <dbReference type="ARBA" id="ARBA00023004"/>
    </source>
</evidence>
<sequence>MKIGGLQKMTLLDWPGKVACTVFLEGCDLRCPYCHNSELLLAGSVPGIREEELLSFLEKRKGLLDGVCVTGGEALLWPDLPFLLEKIKAIGYPVKLDTNGTHPEKLKMLFREGLIDYVAMDIKNSPEKYGVTAGKPDLDLEPVRESVSWLLEEHTDYEFRTTVVRQFHTVRDMEEIGRWIAGAKRYFLQPFAPRNTVPDQTLAAPDRETLCRFLETVKPLVKEAEIRGI</sequence>
<dbReference type="SFLD" id="SFLDG01094">
    <property type="entry name" value="Uncharacterised_Radical_SAM_Su"/>
    <property type="match status" value="1"/>
</dbReference>
<dbReference type="InterPro" id="IPR013785">
    <property type="entry name" value="Aldolase_TIM"/>
</dbReference>
<dbReference type="PANTHER" id="PTHR30352:SF13">
    <property type="entry name" value="GLYCYL-RADICAL ENZYME ACTIVATING ENZYME YJJW-RELATED"/>
    <property type="match status" value="1"/>
</dbReference>
<gene>
    <name evidence="8" type="ORF">IAC80_02775</name>
</gene>
<comment type="caution">
    <text evidence="8">The sequence shown here is derived from an EMBL/GenBank/DDBJ whole genome shotgun (WGS) entry which is preliminary data.</text>
</comment>
<evidence type="ECO:0000256" key="3">
    <source>
        <dbReference type="ARBA" id="ARBA00022691"/>
    </source>
</evidence>
<evidence type="ECO:0000256" key="1">
    <source>
        <dbReference type="ARBA" id="ARBA00001966"/>
    </source>
</evidence>
<keyword evidence="6" id="KW-0411">Iron-sulfur</keyword>
<dbReference type="EMBL" id="DVOS01000029">
    <property type="protein sequence ID" value="HIV22845.1"/>
    <property type="molecule type" value="Genomic_DNA"/>
</dbReference>
<organism evidence="8 9">
    <name type="scientific">Candidatus Merdiplasma excrementigallinarum</name>
    <dbReference type="NCBI Taxonomy" id="2840864"/>
    <lineage>
        <taxon>Bacteria</taxon>
        <taxon>Bacillati</taxon>
        <taxon>Bacillota</taxon>
        <taxon>Clostridia</taxon>
        <taxon>Lachnospirales</taxon>
        <taxon>Lachnospiraceae</taxon>
        <taxon>Lachnospiraceae incertae sedis</taxon>
        <taxon>Candidatus Merdiplasma</taxon>
    </lineage>
</organism>
<accession>A0A9D1NXV5</accession>
<dbReference type="SUPFAM" id="SSF102114">
    <property type="entry name" value="Radical SAM enzymes"/>
    <property type="match status" value="1"/>
</dbReference>
<reference evidence="8" key="2">
    <citation type="journal article" date="2021" name="PeerJ">
        <title>Extensive microbial diversity within the chicken gut microbiome revealed by metagenomics and culture.</title>
        <authorList>
            <person name="Gilroy R."/>
            <person name="Ravi A."/>
            <person name="Getino M."/>
            <person name="Pursley I."/>
            <person name="Horton D.L."/>
            <person name="Alikhan N.F."/>
            <person name="Baker D."/>
            <person name="Gharbi K."/>
            <person name="Hall N."/>
            <person name="Watson M."/>
            <person name="Adriaenssens E.M."/>
            <person name="Foster-Nyarko E."/>
            <person name="Jarju S."/>
            <person name="Secka A."/>
            <person name="Antonio M."/>
            <person name="Oren A."/>
            <person name="Chaudhuri R.R."/>
            <person name="La Ragione R."/>
            <person name="Hildebrand F."/>
            <person name="Pallen M.J."/>
        </authorList>
    </citation>
    <scope>NUCLEOTIDE SEQUENCE</scope>
    <source>
        <strain evidence="8">ChiBcec6-7307</strain>
    </source>
</reference>
<dbReference type="Proteomes" id="UP000886889">
    <property type="component" value="Unassembled WGS sequence"/>
</dbReference>
<evidence type="ECO:0000313" key="8">
    <source>
        <dbReference type="EMBL" id="HIV22845.1"/>
    </source>
</evidence>
<evidence type="ECO:0000256" key="2">
    <source>
        <dbReference type="ARBA" id="ARBA00022485"/>
    </source>
</evidence>
<proteinExistence type="predicted"/>
<dbReference type="InterPro" id="IPR034457">
    <property type="entry name" value="Organic_radical-activating"/>
</dbReference>
<dbReference type="GO" id="GO:0003824">
    <property type="term" value="F:catalytic activity"/>
    <property type="evidence" value="ECO:0007669"/>
    <property type="project" value="InterPro"/>
</dbReference>
<evidence type="ECO:0000256" key="6">
    <source>
        <dbReference type="ARBA" id="ARBA00023014"/>
    </source>
</evidence>
<reference evidence="8" key="1">
    <citation type="submission" date="2020-10" db="EMBL/GenBank/DDBJ databases">
        <authorList>
            <person name="Gilroy R."/>
        </authorList>
    </citation>
    <scope>NUCLEOTIDE SEQUENCE</scope>
    <source>
        <strain evidence="8">ChiBcec6-7307</strain>
    </source>
</reference>
<keyword evidence="3" id="KW-0949">S-adenosyl-L-methionine</keyword>
<dbReference type="InterPro" id="IPR012840">
    <property type="entry name" value="NrdG2"/>
</dbReference>
<dbReference type="Gene3D" id="3.20.20.70">
    <property type="entry name" value="Aldolase class I"/>
    <property type="match status" value="1"/>
</dbReference>
<evidence type="ECO:0000313" key="9">
    <source>
        <dbReference type="Proteomes" id="UP000886889"/>
    </source>
</evidence>
<keyword evidence="2" id="KW-0004">4Fe-4S</keyword>
<dbReference type="AlphaFoldDB" id="A0A9D1NXV5"/>
<dbReference type="InterPro" id="IPR007197">
    <property type="entry name" value="rSAM"/>
</dbReference>
<dbReference type="InterPro" id="IPR058240">
    <property type="entry name" value="rSAM_sf"/>
</dbReference>